<dbReference type="InterPro" id="IPR011760">
    <property type="entry name" value="PsdUridine_synth_TruD_insert"/>
</dbReference>
<dbReference type="GO" id="GO:0009982">
    <property type="term" value="F:pseudouridine synthase activity"/>
    <property type="evidence" value="ECO:0007669"/>
    <property type="project" value="InterPro"/>
</dbReference>
<dbReference type="SUPFAM" id="SSF55120">
    <property type="entry name" value="Pseudouridine synthase"/>
    <property type="match status" value="1"/>
</dbReference>
<feature type="region of interest" description="Disordered" evidence="4">
    <location>
        <begin position="284"/>
        <end position="306"/>
    </location>
</feature>
<feature type="compositionally biased region" description="Acidic residues" evidence="4">
    <location>
        <begin position="596"/>
        <end position="620"/>
    </location>
</feature>
<dbReference type="PIRSF" id="PIRSF037016">
    <property type="entry name" value="Pseudouridin_synth_euk_prd"/>
    <property type="match status" value="1"/>
</dbReference>
<keyword evidence="2" id="KW-0819">tRNA processing</keyword>
<comment type="caution">
    <text evidence="6">The sequence shown here is derived from an EMBL/GenBank/DDBJ whole genome shotgun (WGS) entry which is preliminary data.</text>
</comment>
<dbReference type="InterPro" id="IPR001656">
    <property type="entry name" value="PsdUridine_synth_TruD"/>
</dbReference>
<feature type="compositionally biased region" description="Low complexity" evidence="4">
    <location>
        <begin position="191"/>
        <end position="206"/>
    </location>
</feature>
<keyword evidence="7" id="KW-1185">Reference proteome</keyword>
<dbReference type="InterPro" id="IPR020119">
    <property type="entry name" value="PsdUridine_synth_TruD_CS"/>
</dbReference>
<evidence type="ECO:0000313" key="6">
    <source>
        <dbReference type="EMBL" id="KAF7301777.1"/>
    </source>
</evidence>
<feature type="compositionally biased region" description="Gly residues" evidence="4">
    <location>
        <begin position="218"/>
        <end position="228"/>
    </location>
</feature>
<dbReference type="NCBIfam" id="TIGR00094">
    <property type="entry name" value="tRNA_TruD_broad"/>
    <property type="match status" value="1"/>
</dbReference>
<dbReference type="EMBL" id="JACAZF010000006">
    <property type="protein sequence ID" value="KAF7301777.1"/>
    <property type="molecule type" value="Genomic_DNA"/>
</dbReference>
<dbReference type="InterPro" id="IPR042214">
    <property type="entry name" value="TruD_catalytic"/>
</dbReference>
<evidence type="ECO:0000313" key="7">
    <source>
        <dbReference type="Proteomes" id="UP000636479"/>
    </source>
</evidence>
<sequence>MPLIFHERDQDEQAEPASKRPKLDGPAPAQDIFPPSHVLLGVPLPELTNGFLNFSERNVGISEYVGHGIPKIEGIIKQRFTDFLVYEIDLDGNVVHLTDVQKPPTPKGEEEAAGTSADAQPAAALTEAAVEEATKEPEPTEPEGPWPDRFNTRLSEFLSAEAIEKLKGMFLEGPVPPLVSDSGWGSRPGASSSSETTTTTEPVVVETRGRGRGRGGRGGRGGGRGGRANGREDHRKVVSEPIQSKATRTDLHKAVRELFGGKLESEADMSSPASEEGTRIVIKWNPSRGRGGGGGGGNRGGRGRAPRGTFPPYIHFTLQKTNRDTQDALAHLSRVLKVSLKDLSVAGTKDKRGITVQRVSLKRNNKTVEDVWRAANGQVGRQSHNNGTVNKRGDRGVRIGDFNYRKASLELGMLKGNEFLITLRSVQVDSMETLDKALGVIKEKGFINYYGMQRFGTASVPTHSIGLALLKSEWQAAVDMILQKRPGEHPDVEVARNAWLVEHDLDKALQLMPRRVVAERCILESYKKQKGDTRNAMGSLSTIPKNLRLMYVHAYQSYVWNAIVSERIRTFGVEKPVVGDLVFDNDPQDVAMPDVEQTEEPAADENENEGEEAEPPEADEAPLSNRAQKRARPPRPPQRVKTLTEEDVDKYTIFDVLMPLPGTDVAYPGGALGEKYREYLRMDGLDPDNFVRKQREYTLSGSYRAMLHLPKELSWTVLRYTDPDVALAQADEDKLLNFDPPMVSNDGLFMALQIKLSLGTAAYATMALREITKTETSSHFQSSLTSAAEDQKFRGTGTDVDATGEPEE</sequence>
<organism evidence="6 7">
    <name type="scientific">Mycena indigotica</name>
    <dbReference type="NCBI Taxonomy" id="2126181"/>
    <lineage>
        <taxon>Eukaryota</taxon>
        <taxon>Fungi</taxon>
        <taxon>Dikarya</taxon>
        <taxon>Basidiomycota</taxon>
        <taxon>Agaricomycotina</taxon>
        <taxon>Agaricomycetes</taxon>
        <taxon>Agaricomycetidae</taxon>
        <taxon>Agaricales</taxon>
        <taxon>Marasmiineae</taxon>
        <taxon>Mycenaceae</taxon>
        <taxon>Mycena</taxon>
    </lineage>
</organism>
<name>A0A8H6SMY9_9AGAR</name>
<dbReference type="OrthoDB" id="447290at2759"/>
<accession>A0A8H6SMY9</accession>
<dbReference type="GeneID" id="59346649"/>
<dbReference type="Gene3D" id="3.30.2350.20">
    <property type="entry name" value="TruD, catalytic domain"/>
    <property type="match status" value="2"/>
</dbReference>
<feature type="compositionally biased region" description="Low complexity" evidence="4">
    <location>
        <begin position="117"/>
        <end position="128"/>
    </location>
</feature>
<feature type="compositionally biased region" description="Gly residues" evidence="4">
    <location>
        <begin position="289"/>
        <end position="300"/>
    </location>
</feature>
<dbReference type="Proteomes" id="UP000636479">
    <property type="component" value="Unassembled WGS sequence"/>
</dbReference>
<feature type="domain" description="TRUD" evidence="5">
    <location>
        <begin position="445"/>
        <end position="709"/>
    </location>
</feature>
<dbReference type="GO" id="GO:0008033">
    <property type="term" value="P:tRNA processing"/>
    <property type="evidence" value="ECO:0007669"/>
    <property type="project" value="UniProtKB-KW"/>
</dbReference>
<dbReference type="CDD" id="cd02576">
    <property type="entry name" value="PseudoU_synth_ScPUS7"/>
    <property type="match status" value="1"/>
</dbReference>
<dbReference type="GO" id="GO:0003723">
    <property type="term" value="F:RNA binding"/>
    <property type="evidence" value="ECO:0007669"/>
    <property type="project" value="InterPro"/>
</dbReference>
<dbReference type="PROSITE" id="PS50984">
    <property type="entry name" value="TRUD"/>
    <property type="match status" value="1"/>
</dbReference>
<feature type="region of interest" description="Disordered" evidence="4">
    <location>
        <begin position="595"/>
        <end position="644"/>
    </location>
</feature>
<feature type="compositionally biased region" description="Basic and acidic residues" evidence="4">
    <location>
        <begin position="229"/>
        <end position="238"/>
    </location>
</feature>
<gene>
    <name evidence="6" type="ORF">MIND_00743400</name>
</gene>
<feature type="compositionally biased region" description="Basic and acidic residues" evidence="4">
    <location>
        <begin position="1"/>
        <end position="23"/>
    </location>
</feature>
<dbReference type="PANTHER" id="PTHR13326">
    <property type="entry name" value="TRNA PSEUDOURIDINE SYNTHASE D"/>
    <property type="match status" value="1"/>
</dbReference>
<protein>
    <submittedName>
        <fullName evidence="6">TRUD domain-containing protein</fullName>
    </submittedName>
</protein>
<feature type="region of interest" description="Disordered" evidence="4">
    <location>
        <begin position="779"/>
        <end position="808"/>
    </location>
</feature>
<proteinExistence type="inferred from homology"/>
<dbReference type="GO" id="GO:0001522">
    <property type="term" value="P:pseudouridine synthesis"/>
    <property type="evidence" value="ECO:0007669"/>
    <property type="project" value="InterPro"/>
</dbReference>
<reference evidence="6" key="1">
    <citation type="submission" date="2020-05" db="EMBL/GenBank/DDBJ databases">
        <title>Mycena genomes resolve the evolution of fungal bioluminescence.</title>
        <authorList>
            <person name="Tsai I.J."/>
        </authorList>
    </citation>
    <scope>NUCLEOTIDE SEQUENCE</scope>
    <source>
        <strain evidence="6">171206Taipei</strain>
    </source>
</reference>
<dbReference type="RefSeq" id="XP_037219777.1">
    <property type="nucleotide sequence ID" value="XM_037364133.1"/>
</dbReference>
<keyword evidence="3" id="KW-0413">Isomerase</keyword>
<evidence type="ECO:0000256" key="2">
    <source>
        <dbReference type="ARBA" id="ARBA00022694"/>
    </source>
</evidence>
<dbReference type="PROSITE" id="PS01268">
    <property type="entry name" value="UPF0024"/>
    <property type="match status" value="1"/>
</dbReference>
<evidence type="ECO:0000256" key="3">
    <source>
        <dbReference type="ARBA" id="ARBA00023235"/>
    </source>
</evidence>
<dbReference type="GO" id="GO:0005634">
    <property type="term" value="C:nucleus"/>
    <property type="evidence" value="ECO:0007669"/>
    <property type="project" value="TreeGrafter"/>
</dbReference>
<dbReference type="InterPro" id="IPR020103">
    <property type="entry name" value="PsdUridine_synth_cat_dom_sf"/>
</dbReference>
<dbReference type="AlphaFoldDB" id="A0A8H6SMY9"/>
<feature type="region of interest" description="Disordered" evidence="4">
    <location>
        <begin position="1"/>
        <end position="30"/>
    </location>
</feature>
<evidence type="ECO:0000256" key="4">
    <source>
        <dbReference type="SAM" id="MobiDB-lite"/>
    </source>
</evidence>
<dbReference type="Pfam" id="PF01142">
    <property type="entry name" value="TruD"/>
    <property type="match status" value="1"/>
</dbReference>
<feature type="region of interest" description="Disordered" evidence="4">
    <location>
        <begin position="179"/>
        <end position="249"/>
    </location>
</feature>
<comment type="similarity">
    <text evidence="1">Belongs to the pseudouridine synthase TruD family.</text>
</comment>
<evidence type="ECO:0000259" key="5">
    <source>
        <dbReference type="PROSITE" id="PS50984"/>
    </source>
</evidence>
<feature type="compositionally biased region" description="Polar residues" evidence="4">
    <location>
        <begin position="779"/>
        <end position="788"/>
    </location>
</feature>
<feature type="region of interest" description="Disordered" evidence="4">
    <location>
        <begin position="101"/>
        <end position="150"/>
    </location>
</feature>
<dbReference type="PANTHER" id="PTHR13326:SF21">
    <property type="entry name" value="PSEUDOURIDYLATE SYNTHASE PUS7L"/>
    <property type="match status" value="1"/>
</dbReference>
<evidence type="ECO:0000256" key="1">
    <source>
        <dbReference type="ARBA" id="ARBA00007953"/>
    </source>
</evidence>